<feature type="transmembrane region" description="Helical" evidence="6">
    <location>
        <begin position="55"/>
        <end position="76"/>
    </location>
</feature>
<dbReference type="GO" id="GO:0022857">
    <property type="term" value="F:transmembrane transporter activity"/>
    <property type="evidence" value="ECO:0007669"/>
    <property type="project" value="InterPro"/>
</dbReference>
<evidence type="ECO:0000256" key="4">
    <source>
        <dbReference type="ARBA" id="ARBA00022989"/>
    </source>
</evidence>
<dbReference type="AlphaFoldDB" id="A0A7N0RGY6"/>
<feature type="transmembrane region" description="Helical" evidence="6">
    <location>
        <begin position="133"/>
        <end position="157"/>
    </location>
</feature>
<dbReference type="Gramene" id="Kaladp0011s0465.1.v1.1">
    <property type="protein sequence ID" value="Kaladp0011s0465.1.v1.1"/>
    <property type="gene ID" value="Kaladp0011s0465.v1.1"/>
</dbReference>
<evidence type="ECO:0000256" key="6">
    <source>
        <dbReference type="SAM" id="Phobius"/>
    </source>
</evidence>
<protein>
    <submittedName>
        <fullName evidence="7">Uncharacterized protein</fullName>
    </submittedName>
</protein>
<evidence type="ECO:0000256" key="2">
    <source>
        <dbReference type="ARBA" id="ARBA00005982"/>
    </source>
</evidence>
<dbReference type="InterPro" id="IPR036259">
    <property type="entry name" value="MFS_trans_sf"/>
</dbReference>
<keyword evidence="3 6" id="KW-0812">Transmembrane</keyword>
<keyword evidence="5 6" id="KW-0472">Membrane</keyword>
<name>A0A7N0RGY6_KALFE</name>
<dbReference type="Pfam" id="PF00854">
    <property type="entry name" value="PTR2"/>
    <property type="match status" value="1"/>
</dbReference>
<evidence type="ECO:0000256" key="3">
    <source>
        <dbReference type="ARBA" id="ARBA00022692"/>
    </source>
</evidence>
<dbReference type="EnsemblPlants" id="Kaladp0011s0465.1.v1.1">
    <property type="protein sequence ID" value="Kaladp0011s0465.1.v1.1"/>
    <property type="gene ID" value="Kaladp0011s0465.v1.1"/>
</dbReference>
<comment type="similarity">
    <text evidence="2">Belongs to the major facilitator superfamily. Proton-dependent oligopeptide transporter (POT/PTR) (TC 2.A.17) family.</text>
</comment>
<accession>A0A7N0RGY6</accession>
<feature type="transmembrane region" description="Helical" evidence="6">
    <location>
        <begin position="445"/>
        <end position="466"/>
    </location>
</feature>
<evidence type="ECO:0000313" key="8">
    <source>
        <dbReference type="Proteomes" id="UP000594263"/>
    </source>
</evidence>
<keyword evidence="4 6" id="KW-1133">Transmembrane helix</keyword>
<organism evidence="7 8">
    <name type="scientific">Kalanchoe fedtschenkoi</name>
    <name type="common">Lavender scallops</name>
    <name type="synonym">South American air plant</name>
    <dbReference type="NCBI Taxonomy" id="63787"/>
    <lineage>
        <taxon>Eukaryota</taxon>
        <taxon>Viridiplantae</taxon>
        <taxon>Streptophyta</taxon>
        <taxon>Embryophyta</taxon>
        <taxon>Tracheophyta</taxon>
        <taxon>Spermatophyta</taxon>
        <taxon>Magnoliopsida</taxon>
        <taxon>eudicotyledons</taxon>
        <taxon>Gunneridae</taxon>
        <taxon>Pentapetalae</taxon>
        <taxon>Saxifragales</taxon>
        <taxon>Crassulaceae</taxon>
        <taxon>Kalanchoe</taxon>
    </lineage>
</organism>
<evidence type="ECO:0000313" key="7">
    <source>
        <dbReference type="EnsemblPlants" id="Kaladp0011s0465.1.v1.1"/>
    </source>
</evidence>
<keyword evidence="8" id="KW-1185">Reference proteome</keyword>
<proteinExistence type="inferred from homology"/>
<dbReference type="GO" id="GO:0016020">
    <property type="term" value="C:membrane"/>
    <property type="evidence" value="ECO:0007669"/>
    <property type="project" value="UniProtKB-SubCell"/>
</dbReference>
<sequence>MSVEQLLKADGKKGGLITMPFIIANEAFEEVSSYGLLPNMILYLMQEYGMELVQGTYVVFLWTAATNFTPLVGAFVADSYLGRFLCICLGSISSLLGMILLWLTAMFPKLRPSSCYSTISGACKRASPAQLGLLYSSFALMSIGAGGIRPCSLAFGADQLDNRDSSDPSNKRILESYFSWYYASATASVLISFTGIVYIQDHLGWKIGYGVPAVLMFLSASSFLIASSLYVKHEPSTNLLVSFAQVIVASYRKRRNVPFPTLSSSDEYYHHGKGSEFQVPTDKLRFFNKACVVTSYEDEVMSDGSVMNPWRTCTVEQVEQLKSLIRVLPIWSTGIIMAVSVNQGTFLLVQAEFMDRHLTRSFEIPAGSFGSVLLVTLVIWVLSYDRAILPLASKLCGKPVDLGVKLRMGIGLLFSCSAMVVAAIVEHARRRQAVEIRHSNSSGAVVTMSALWLAPQLVLMGVAQGFNSVAQMQFYYSECPKSMSSIAGSLFGLGTAMASLLASAILSMVDGSTSRNGGTSWVSSDINAAQLDLYYWLLAAMSLANVVY</sequence>
<feature type="transmembrane region" description="Helical" evidence="6">
    <location>
        <begin position="82"/>
        <end position="103"/>
    </location>
</feature>
<feature type="transmembrane region" description="Helical" evidence="6">
    <location>
        <begin position="486"/>
        <end position="506"/>
    </location>
</feature>
<feature type="transmembrane region" description="Helical" evidence="6">
    <location>
        <begin position="330"/>
        <end position="349"/>
    </location>
</feature>
<evidence type="ECO:0000256" key="5">
    <source>
        <dbReference type="ARBA" id="ARBA00023136"/>
    </source>
</evidence>
<evidence type="ECO:0000256" key="1">
    <source>
        <dbReference type="ARBA" id="ARBA00004141"/>
    </source>
</evidence>
<dbReference type="PANTHER" id="PTHR11654">
    <property type="entry name" value="OLIGOPEPTIDE TRANSPORTER-RELATED"/>
    <property type="match status" value="1"/>
</dbReference>
<feature type="transmembrane region" description="Helical" evidence="6">
    <location>
        <begin position="361"/>
        <end position="384"/>
    </location>
</feature>
<reference evidence="7" key="1">
    <citation type="submission" date="2021-01" db="UniProtKB">
        <authorList>
            <consortium name="EnsemblPlants"/>
        </authorList>
    </citation>
    <scope>IDENTIFICATION</scope>
</reference>
<dbReference type="InterPro" id="IPR000109">
    <property type="entry name" value="POT_fam"/>
</dbReference>
<dbReference type="Gene3D" id="1.20.1250.20">
    <property type="entry name" value="MFS general substrate transporter like domains"/>
    <property type="match status" value="1"/>
</dbReference>
<feature type="transmembrane region" description="Helical" evidence="6">
    <location>
        <begin position="177"/>
        <end position="199"/>
    </location>
</feature>
<dbReference type="SUPFAM" id="SSF103473">
    <property type="entry name" value="MFS general substrate transporter"/>
    <property type="match status" value="1"/>
</dbReference>
<feature type="transmembrane region" description="Helical" evidence="6">
    <location>
        <begin position="404"/>
        <end position="425"/>
    </location>
</feature>
<comment type="subcellular location">
    <subcellularLocation>
        <location evidence="1">Membrane</location>
        <topology evidence="1">Multi-pass membrane protein</topology>
    </subcellularLocation>
</comment>
<dbReference type="Proteomes" id="UP000594263">
    <property type="component" value="Unplaced"/>
</dbReference>
<dbReference type="CDD" id="cd17416">
    <property type="entry name" value="MFS_NPF1_2"/>
    <property type="match status" value="1"/>
</dbReference>
<feature type="transmembrane region" description="Helical" evidence="6">
    <location>
        <begin position="211"/>
        <end position="231"/>
    </location>
</feature>